<feature type="compositionally biased region" description="Basic and acidic residues" evidence="1">
    <location>
        <begin position="74"/>
        <end position="86"/>
    </location>
</feature>
<reference evidence="2 3" key="1">
    <citation type="submission" date="2019-10" db="EMBL/GenBank/DDBJ databases">
        <title>Assembly and Annotation for the nematode Trichostrongylus colubriformis.</title>
        <authorList>
            <person name="Martin J."/>
        </authorList>
    </citation>
    <scope>NUCLEOTIDE SEQUENCE [LARGE SCALE GENOMIC DNA]</scope>
    <source>
        <strain evidence="2">G859</strain>
        <tissue evidence="2">Whole worm</tissue>
    </source>
</reference>
<feature type="compositionally biased region" description="Low complexity" evidence="1">
    <location>
        <begin position="87"/>
        <end position="109"/>
    </location>
</feature>
<proteinExistence type="predicted"/>
<evidence type="ECO:0000313" key="3">
    <source>
        <dbReference type="Proteomes" id="UP001331761"/>
    </source>
</evidence>
<feature type="non-terminal residue" evidence="2">
    <location>
        <position position="119"/>
    </location>
</feature>
<dbReference type="AlphaFoldDB" id="A0AAN8IDH3"/>
<sequence>MPTRTFSLEWVLFNPSSHLWQLIRKSRADRRIHRGMDEVGSYEDIDDPESRKKLNDALEKLQKSSLRSKRSKKKSDEKGENREDQAKSGSPKSSKQPSIRTAREIASSRTARERRSRTP</sequence>
<accession>A0AAN8IDH3</accession>
<comment type="caution">
    <text evidence="2">The sequence shown here is derived from an EMBL/GenBank/DDBJ whole genome shotgun (WGS) entry which is preliminary data.</text>
</comment>
<keyword evidence="3" id="KW-1185">Reference proteome</keyword>
<feature type="region of interest" description="Disordered" evidence="1">
    <location>
        <begin position="33"/>
        <end position="119"/>
    </location>
</feature>
<organism evidence="2 3">
    <name type="scientific">Trichostrongylus colubriformis</name>
    <name type="common">Black scour worm</name>
    <dbReference type="NCBI Taxonomy" id="6319"/>
    <lineage>
        <taxon>Eukaryota</taxon>
        <taxon>Metazoa</taxon>
        <taxon>Ecdysozoa</taxon>
        <taxon>Nematoda</taxon>
        <taxon>Chromadorea</taxon>
        <taxon>Rhabditida</taxon>
        <taxon>Rhabditina</taxon>
        <taxon>Rhabditomorpha</taxon>
        <taxon>Strongyloidea</taxon>
        <taxon>Trichostrongylidae</taxon>
        <taxon>Trichostrongylus</taxon>
    </lineage>
</organism>
<protein>
    <submittedName>
        <fullName evidence="2">Uncharacterized protein</fullName>
    </submittedName>
</protein>
<name>A0AAN8IDH3_TRICO</name>
<evidence type="ECO:0000256" key="1">
    <source>
        <dbReference type="SAM" id="MobiDB-lite"/>
    </source>
</evidence>
<dbReference type="Proteomes" id="UP001331761">
    <property type="component" value="Unassembled WGS sequence"/>
</dbReference>
<evidence type="ECO:0000313" key="2">
    <source>
        <dbReference type="EMBL" id="KAK5970439.1"/>
    </source>
</evidence>
<feature type="compositionally biased region" description="Basic and acidic residues" evidence="1">
    <location>
        <begin position="48"/>
        <end position="62"/>
    </location>
</feature>
<gene>
    <name evidence="2" type="ORF">GCK32_008943</name>
</gene>
<dbReference type="EMBL" id="WIXE01018997">
    <property type="protein sequence ID" value="KAK5970439.1"/>
    <property type="molecule type" value="Genomic_DNA"/>
</dbReference>